<accession>A0A9N8Z0E4</accession>
<dbReference type="GO" id="GO:0005815">
    <property type="term" value="C:microtubule organizing center"/>
    <property type="evidence" value="ECO:0007669"/>
    <property type="project" value="UniProtKB-SubCell"/>
</dbReference>
<sequence>MESNLGNNINSLLTLDDLASPNFKTFISYNKGKGFAEDELPSVKQDDEKHTDDELDKINLRYLEENIDHEEYNFQDSEEEMVPESGDFGYGTIESHPYVVSLLTKLRTSENELNHCKESNHLLKRSNEDLQEKLEILETEKELFQEEMLANNEENQGTPTSETVEKLEKQLQEIRRDGDELVNSYKTRLHKMAEDYSSAIKDREVSEEENQELKNKVAKFNLERAKLIEANTKLTSEVSRLTVDYKQLEAEHVSQKEIANKKINDLEGEVGQLTEQLASARGQSAEYMIDYERENKSLESRFKSLGELNRNLEKQKRHLENQRSELQSRKDTLTLEQDKLVSQLSDIAEDIELTAKKITSAQERLEEQKIQLSAVRSNYSEEMSRLLEENEILKAERDGLESQAKAREHDVEFLITQNEEMEQKIAYMGQYLQELKDVFDEVKELEPKSKNSSDAAKAREILLHLRNVSENLKKKNSSLFDDLLVANDKIQRLEIQLNEMAGLVKNFEELQSKSTQGLHNRNGPIHTGSEDEERLKSEVLALRTQCASLESELVSQKDQVSQLDKLRLSSDTTKKQLMEREAEIAELKSKLELNELEMKSKSLMIGQLHQEVRNHKDQNAGSISYSTISSGGNSLVVQYEQMIEDMRDKLDKANVENGKLRYQLSEAAQKALDSVNAATIQELKLQNAELKRILMSREDELMKEQSKSFDRKNKSTSLSSGERIRGEIVEGISELMDTSDDKVMDITLSTDLSFFCNGEFAANRRSTFTPRRTSIRSIQPDMKALKVQVDNLHKQLETKNFDFEKAMFTAQNLSQKLEDARGKINFMEECIQSIDKTIVMLRDELIRKQQHVVDLESQLQNGICFRCGLNSDDSTPDVLNNGASNRSIMLEGDIDATLKNNLQTIKYMDELIRVFAQQNNLFQSSLNQDDATFSGQNVQSLLEGLYHQTANMQKVIEDNAGLLKRLIEASLSDTPSKRQSRFNSRLSKYSNTTNSNLADTVEIKRQDLHAIIRAGNEMIKSPAQFVSQIDNFASVILDQDRDKSDIEDGIHKFKELAPILEKYVKKFEACSKSHQELLKDFTASRKLLDGGNSETKNQINILITNGHELATENLQLSLQIKELVSLLSTLTAEDHVISNSSASILVVQEIDNHQKEIEKLRKLVVTQTQIIAEYEANIELSKQKDEQVKSLRATLATLTKLKNVDQGKTDSDDKYNLLTKCEEFYNLWLQEVNINSSLREVFKDLKVSSSSKEKEMKLRIESLTAQVNGSSQKLQNFKIQAEKFEEKYQKSEAALKEQVQQYEKLKRDWADLIETHKADLEALKHRWTKERKTLQEANKNTKVQQLADIEAGHNKLQDAWRKEKESIAKKNRVIKETHQKEIKGLQREIEKLTSKIRDLDNEISSINAEKRSLTLEKTAVTKDKTELQQKLENLEKESVRYQSKQASSAELNKQLRILQKERDVTVEKANQKIVDLEAALKQEQESKVQLNRVKNNALKEITSLKNQNRVAYEIKDSLEEDLRAKNEHMKALEVEIENITEQLQSERRDHQEKNTQLSYYEDQLQSEQERYRELMVKPYDNEQIFQIIEENKRLKDDLQTLDAQIKAVRKEMIDQKVNGQQKTANNEEDDYFKQKYKDEKRQHVDDCNLLFKEVKFLKAKCHRESGFRADLCYQKKFLMLLIGGSESCEQATLLLIQNIHNPSRSAYIQPSPLLVKFRGVVNAVIAIQRMRILKNNWGKHKNMKKNIQQQYQRLHKNNQ</sequence>
<evidence type="ECO:0000259" key="7">
    <source>
        <dbReference type="Pfam" id="PF10495"/>
    </source>
</evidence>
<evidence type="ECO:0000256" key="5">
    <source>
        <dbReference type="ARBA" id="ARBA00023212"/>
    </source>
</evidence>
<name>A0A9N8Z0E4_FUNMO</name>
<dbReference type="InterPro" id="IPR019528">
    <property type="entry name" value="PACT_domain"/>
</dbReference>
<feature type="coiled-coil region" evidence="6">
    <location>
        <begin position="490"/>
        <end position="597"/>
    </location>
</feature>
<dbReference type="PANTHER" id="PTHR23159">
    <property type="entry name" value="CENTROSOMAL PROTEIN 2"/>
    <property type="match status" value="1"/>
</dbReference>
<feature type="coiled-coil region" evidence="6">
    <location>
        <begin position="1375"/>
        <end position="1611"/>
    </location>
</feature>
<keyword evidence="3" id="KW-0597">Phosphoprotein</keyword>
<feature type="domain" description="Pericentrin/AKAP-450 centrosomal targeting" evidence="7">
    <location>
        <begin position="1660"/>
        <end position="1737"/>
    </location>
</feature>
<dbReference type="EMBL" id="CAJVPP010000240">
    <property type="protein sequence ID" value="CAG8459828.1"/>
    <property type="molecule type" value="Genomic_DNA"/>
</dbReference>
<feature type="coiled-coil region" evidence="6">
    <location>
        <begin position="636"/>
        <end position="700"/>
    </location>
</feature>
<evidence type="ECO:0000256" key="6">
    <source>
        <dbReference type="SAM" id="Coils"/>
    </source>
</evidence>
<proteinExistence type="predicted"/>
<evidence type="ECO:0000256" key="3">
    <source>
        <dbReference type="ARBA" id="ARBA00022553"/>
    </source>
</evidence>
<dbReference type="GO" id="GO:0005737">
    <property type="term" value="C:cytoplasm"/>
    <property type="evidence" value="ECO:0007669"/>
    <property type="project" value="UniProtKB-ARBA"/>
</dbReference>
<dbReference type="Proteomes" id="UP000789375">
    <property type="component" value="Unassembled WGS sequence"/>
</dbReference>
<dbReference type="PANTHER" id="PTHR23159:SF31">
    <property type="entry name" value="CENTROSOME-ASSOCIATED PROTEIN CEP250 ISOFORM X1"/>
    <property type="match status" value="1"/>
</dbReference>
<keyword evidence="5" id="KW-0206">Cytoskeleton</keyword>
<evidence type="ECO:0000256" key="1">
    <source>
        <dbReference type="ARBA" id="ARBA00004267"/>
    </source>
</evidence>
<reference evidence="8" key="1">
    <citation type="submission" date="2021-06" db="EMBL/GenBank/DDBJ databases">
        <authorList>
            <person name="Kallberg Y."/>
            <person name="Tangrot J."/>
            <person name="Rosling A."/>
        </authorList>
    </citation>
    <scope>NUCLEOTIDE SEQUENCE</scope>
    <source>
        <strain evidence="8">87-6 pot B 2015</strain>
    </source>
</reference>
<keyword evidence="4 6" id="KW-0175">Coiled coil</keyword>
<gene>
    <name evidence="8" type="ORF">FMOSSE_LOCUS1979</name>
</gene>
<comment type="caution">
    <text evidence="8">The sequence shown here is derived from an EMBL/GenBank/DDBJ whole genome shotgun (WGS) entry which is preliminary data.</text>
</comment>
<evidence type="ECO:0000256" key="4">
    <source>
        <dbReference type="ARBA" id="ARBA00023054"/>
    </source>
</evidence>
<feature type="coiled-coil region" evidence="6">
    <location>
        <begin position="113"/>
        <end position="424"/>
    </location>
</feature>
<evidence type="ECO:0000256" key="2">
    <source>
        <dbReference type="ARBA" id="ARBA00022490"/>
    </source>
</evidence>
<keyword evidence="9" id="KW-1185">Reference proteome</keyword>
<dbReference type="Gene3D" id="1.10.287.1490">
    <property type="match status" value="1"/>
</dbReference>
<comment type="subcellular location">
    <subcellularLocation>
        <location evidence="1">Cytoplasm</location>
        <location evidence="1">Cytoskeleton</location>
        <location evidence="1">Microtubule organizing center</location>
    </subcellularLocation>
</comment>
<protein>
    <submittedName>
        <fullName evidence="8">8378_t:CDS:1</fullName>
    </submittedName>
</protein>
<feature type="coiled-coil region" evidence="6">
    <location>
        <begin position="1150"/>
        <end position="1177"/>
    </location>
</feature>
<dbReference type="Pfam" id="PF10495">
    <property type="entry name" value="PACT_coil_coil"/>
    <property type="match status" value="1"/>
</dbReference>
<organism evidence="8 9">
    <name type="scientific">Funneliformis mosseae</name>
    <name type="common">Endomycorrhizal fungus</name>
    <name type="synonym">Glomus mosseae</name>
    <dbReference type="NCBI Taxonomy" id="27381"/>
    <lineage>
        <taxon>Eukaryota</taxon>
        <taxon>Fungi</taxon>
        <taxon>Fungi incertae sedis</taxon>
        <taxon>Mucoromycota</taxon>
        <taxon>Glomeromycotina</taxon>
        <taxon>Glomeromycetes</taxon>
        <taxon>Glomerales</taxon>
        <taxon>Glomeraceae</taxon>
        <taxon>Funneliformis</taxon>
    </lineage>
</organism>
<feature type="coiled-coil region" evidence="6">
    <location>
        <begin position="1260"/>
        <end position="1340"/>
    </location>
</feature>
<keyword evidence="2" id="KW-0963">Cytoplasm</keyword>
<evidence type="ECO:0000313" key="9">
    <source>
        <dbReference type="Proteomes" id="UP000789375"/>
    </source>
</evidence>
<evidence type="ECO:0000313" key="8">
    <source>
        <dbReference type="EMBL" id="CAG8459828.1"/>
    </source>
</evidence>